<dbReference type="NCBIfam" id="NF041924">
    <property type="entry name" value="QatB"/>
    <property type="match status" value="1"/>
</dbReference>
<organism evidence="2 3">
    <name type="scientific">Bacillus xiamenensis</name>
    <dbReference type="NCBI Taxonomy" id="1178537"/>
    <lineage>
        <taxon>Bacteria</taxon>
        <taxon>Bacillati</taxon>
        <taxon>Bacillota</taxon>
        <taxon>Bacilli</taxon>
        <taxon>Bacillales</taxon>
        <taxon>Bacillaceae</taxon>
        <taxon>Bacillus</taxon>
    </lineage>
</organism>
<protein>
    <submittedName>
        <fullName evidence="2">Uncharacterized protein</fullName>
    </submittedName>
</protein>
<accession>A0ABT4EXA9</accession>
<name>A0ABT4EXA9_9BACI</name>
<proteinExistence type="predicted"/>
<dbReference type="Proteomes" id="UP001527057">
    <property type="component" value="Unassembled WGS sequence"/>
</dbReference>
<feature type="compositionally biased region" description="Acidic residues" evidence="1">
    <location>
        <begin position="20"/>
        <end position="34"/>
    </location>
</feature>
<feature type="region of interest" description="Disordered" evidence="1">
    <location>
        <begin position="1"/>
        <end position="45"/>
    </location>
</feature>
<dbReference type="EMBL" id="JAMDMH010000005">
    <property type="protein sequence ID" value="MCY9574442.1"/>
    <property type="molecule type" value="Genomic_DNA"/>
</dbReference>
<gene>
    <name evidence="2" type="ORF">M5W27_01160</name>
</gene>
<sequence>MGTSSIYNGPKDRNSLLPEGFEDEYNNKEDDEEGQEKKDNNIENDEIPVGSWQEAKKVMSQYITGNTNNRGRVIRNYVRALGGSKTAAVSAVSGRGSTVRLGQFLSGIAANGISDTLESLKIEYKGKSVESLLSEIVNVIAGSSNTKEDIVAKNATIEALSYLYEYIEENGMTLESLDRINDDIFNEVMSAFVNNYIFERMLNDLQSRFEKYADSPQTALDKEMEFEDYIKESVELKLKEVNFNKLDYYNISIYTVIEETYRECYEVLEGYM</sequence>
<evidence type="ECO:0000313" key="2">
    <source>
        <dbReference type="EMBL" id="MCY9574442.1"/>
    </source>
</evidence>
<comment type="caution">
    <text evidence="2">The sequence shown here is derived from an EMBL/GenBank/DDBJ whole genome shotgun (WGS) entry which is preliminary data.</text>
</comment>
<keyword evidence="3" id="KW-1185">Reference proteome</keyword>
<dbReference type="RefSeq" id="WP_197227058.1">
    <property type="nucleotide sequence ID" value="NZ_JAMDMH010000005.1"/>
</dbReference>
<evidence type="ECO:0000313" key="3">
    <source>
        <dbReference type="Proteomes" id="UP001527057"/>
    </source>
</evidence>
<evidence type="ECO:0000256" key="1">
    <source>
        <dbReference type="SAM" id="MobiDB-lite"/>
    </source>
</evidence>
<reference evidence="2 3" key="1">
    <citation type="submission" date="2022-05" db="EMBL/GenBank/DDBJ databases">
        <title>Genome Sequencing of Bee-Associated Microbes.</title>
        <authorList>
            <person name="Dunlap C."/>
        </authorList>
    </citation>
    <scope>NUCLEOTIDE SEQUENCE [LARGE SCALE GENOMIC DNA]</scope>
    <source>
        <strain evidence="2 3">CBP-1093</strain>
    </source>
</reference>
<dbReference type="InterPro" id="IPR049675">
    <property type="entry name" value="QatB"/>
</dbReference>